<protein>
    <submittedName>
        <fullName evidence="1">Uncharacterized protein</fullName>
    </submittedName>
</protein>
<accession>A0A2N8ZH43</accession>
<keyword evidence="2" id="KW-1185">Reference proteome</keyword>
<reference evidence="1 2" key="1">
    <citation type="submission" date="2017-10" db="EMBL/GenBank/DDBJ databases">
        <authorList>
            <person name="Banno H."/>
            <person name="Chua N.-H."/>
        </authorList>
    </citation>
    <scope>NUCLEOTIDE SEQUENCE [LARGE SCALE GENOMIC DNA]</scope>
    <source>
        <strain evidence="1">Vibrio tapetis CECT4600</strain>
    </source>
</reference>
<sequence>MKDPCALDYKPYNSSTGILVRPIIDSLRVSDYNSASLLRGVGFYARFLYR</sequence>
<dbReference type="KEGG" id="vta:A3263"/>
<dbReference type="EMBL" id="LT960611">
    <property type="protein sequence ID" value="SON51224.1"/>
    <property type="molecule type" value="Genomic_DNA"/>
</dbReference>
<evidence type="ECO:0000313" key="2">
    <source>
        <dbReference type="Proteomes" id="UP000235828"/>
    </source>
</evidence>
<dbReference type="Proteomes" id="UP000235828">
    <property type="component" value="Chromosome A"/>
</dbReference>
<gene>
    <name evidence="1" type="ORF">VTAP4600_A3263</name>
</gene>
<dbReference type="AlphaFoldDB" id="A0A2N8ZH43"/>
<organism evidence="1 2">
    <name type="scientific">Vibrio tapetis subsp. tapetis</name>
    <dbReference type="NCBI Taxonomy" id="1671868"/>
    <lineage>
        <taxon>Bacteria</taxon>
        <taxon>Pseudomonadati</taxon>
        <taxon>Pseudomonadota</taxon>
        <taxon>Gammaproteobacteria</taxon>
        <taxon>Vibrionales</taxon>
        <taxon>Vibrionaceae</taxon>
        <taxon>Vibrio</taxon>
    </lineage>
</organism>
<evidence type="ECO:0000313" key="1">
    <source>
        <dbReference type="EMBL" id="SON51224.1"/>
    </source>
</evidence>
<proteinExistence type="predicted"/>
<name>A0A2N8ZH43_9VIBR</name>